<accession>A0ABP7WXC5</accession>
<evidence type="ECO:0000313" key="12">
    <source>
        <dbReference type="Proteomes" id="UP001500392"/>
    </source>
</evidence>
<evidence type="ECO:0000256" key="3">
    <source>
        <dbReference type="ARBA" id="ARBA00022679"/>
    </source>
</evidence>
<evidence type="ECO:0000256" key="1">
    <source>
        <dbReference type="ARBA" id="ARBA00004236"/>
    </source>
</evidence>
<keyword evidence="2" id="KW-1003">Cell membrane</keyword>
<dbReference type="InterPro" id="IPR001736">
    <property type="entry name" value="PLipase_D/transphosphatidylase"/>
</dbReference>
<feature type="domain" description="PLD phosphodiesterase" evidence="10">
    <location>
        <begin position="227"/>
        <end position="254"/>
    </location>
</feature>
<comment type="subcellular location">
    <subcellularLocation>
        <location evidence="1">Cell membrane</location>
    </subcellularLocation>
</comment>
<dbReference type="Proteomes" id="UP001500392">
    <property type="component" value="Unassembled WGS sequence"/>
</dbReference>
<dbReference type="NCBIfam" id="TIGR04265">
    <property type="entry name" value="bac_cardiolipin"/>
    <property type="match status" value="1"/>
</dbReference>
<evidence type="ECO:0000313" key="11">
    <source>
        <dbReference type="EMBL" id="GAA4099307.1"/>
    </source>
</evidence>
<keyword evidence="4 9" id="KW-0812">Transmembrane</keyword>
<evidence type="ECO:0000256" key="7">
    <source>
        <dbReference type="ARBA" id="ARBA00023136"/>
    </source>
</evidence>
<dbReference type="SMART" id="SM00155">
    <property type="entry name" value="PLDc"/>
    <property type="match status" value="2"/>
</dbReference>
<name>A0ABP7WXC5_9GAMM</name>
<sequence>MMPADILTSTWHWLSMNSAGIAALFAASFMVLGVLSALEAILKSRTAQGAVAWAIVLIGLPWVFVPLYWIFGRRKFRGYALAKHSDHSEIDRIAAKLASQFSNFRATSSDDPRFIALEQLATLPFSSANDAHLLINGEHAFAEMLSRIAAAKHYVLLEFYIIRDDGIGGKLADLLLAKVRDGVAVYFIYDEIGSLQLPGSYLRRLRNGGVDVRPFNSTKGLGNRLQLNFRNHRKIVVCDGDYSLIGGMNIGDEYRDMHPVLKPWRDTGLALTGPAVHAVQLAFAEDWLWATGSLPELNWHVCSADADKALSKTLVLATGPADNTESCALYFLNMINHATARLWIVSPYFVPDAPVIHALQLAAMRGVDVRIMLPAKPDKIMIQLSSYTAIKETLARGVQFYYYQDGFLHEKVMLVDDDISVVGTANLDNRSFRLNFEIGVISHDRHLAQKMEVMLNTDLQHCVQLLPREVAKWSLRRRLLSRCAYLFAPLQ</sequence>
<proteinExistence type="predicted"/>
<evidence type="ECO:0000256" key="4">
    <source>
        <dbReference type="ARBA" id="ARBA00022692"/>
    </source>
</evidence>
<dbReference type="SUPFAM" id="SSF56024">
    <property type="entry name" value="Phospholipase D/nuclease"/>
    <property type="match status" value="2"/>
</dbReference>
<dbReference type="InterPro" id="IPR025202">
    <property type="entry name" value="PLD-like_dom"/>
</dbReference>
<keyword evidence="12" id="KW-1185">Reference proteome</keyword>
<comment type="caution">
    <text evidence="11">The sequence shown here is derived from an EMBL/GenBank/DDBJ whole genome shotgun (WGS) entry which is preliminary data.</text>
</comment>
<feature type="domain" description="PLD phosphodiesterase" evidence="10">
    <location>
        <begin position="404"/>
        <end position="431"/>
    </location>
</feature>
<feature type="transmembrane region" description="Helical" evidence="9">
    <location>
        <begin position="50"/>
        <end position="71"/>
    </location>
</feature>
<organism evidence="11 12">
    <name type="scientific">Zhongshania borealis</name>
    <dbReference type="NCBI Taxonomy" id="889488"/>
    <lineage>
        <taxon>Bacteria</taxon>
        <taxon>Pseudomonadati</taxon>
        <taxon>Pseudomonadota</taxon>
        <taxon>Gammaproteobacteria</taxon>
        <taxon>Cellvibrionales</taxon>
        <taxon>Spongiibacteraceae</taxon>
        <taxon>Zhongshania</taxon>
    </lineage>
</organism>
<dbReference type="Pfam" id="PF13091">
    <property type="entry name" value="PLDc_2"/>
    <property type="match status" value="2"/>
</dbReference>
<dbReference type="PROSITE" id="PS50035">
    <property type="entry name" value="PLD"/>
    <property type="match status" value="2"/>
</dbReference>
<keyword evidence="3" id="KW-0808">Transferase</keyword>
<evidence type="ECO:0000259" key="10">
    <source>
        <dbReference type="PROSITE" id="PS50035"/>
    </source>
</evidence>
<evidence type="ECO:0000256" key="5">
    <source>
        <dbReference type="ARBA" id="ARBA00022737"/>
    </source>
</evidence>
<evidence type="ECO:0000256" key="9">
    <source>
        <dbReference type="SAM" id="Phobius"/>
    </source>
</evidence>
<dbReference type="EC" id="2.7.8.-" evidence="8"/>
<reference evidence="12" key="1">
    <citation type="journal article" date="2019" name="Int. J. Syst. Evol. Microbiol.">
        <title>The Global Catalogue of Microorganisms (GCM) 10K type strain sequencing project: providing services to taxonomists for standard genome sequencing and annotation.</title>
        <authorList>
            <consortium name="The Broad Institute Genomics Platform"/>
            <consortium name="The Broad Institute Genome Sequencing Center for Infectious Disease"/>
            <person name="Wu L."/>
            <person name="Ma J."/>
        </authorList>
    </citation>
    <scope>NUCLEOTIDE SEQUENCE [LARGE SCALE GENOMIC DNA]</scope>
    <source>
        <strain evidence="12">JCM 17304</strain>
    </source>
</reference>
<evidence type="ECO:0000256" key="6">
    <source>
        <dbReference type="ARBA" id="ARBA00022989"/>
    </source>
</evidence>
<keyword evidence="5" id="KW-0677">Repeat</keyword>
<dbReference type="PANTHER" id="PTHR21248:SF22">
    <property type="entry name" value="PHOSPHOLIPASE D"/>
    <property type="match status" value="1"/>
</dbReference>
<evidence type="ECO:0000256" key="8">
    <source>
        <dbReference type="NCBIfam" id="TIGR04265"/>
    </source>
</evidence>
<evidence type="ECO:0000256" key="2">
    <source>
        <dbReference type="ARBA" id="ARBA00022475"/>
    </source>
</evidence>
<dbReference type="InterPro" id="IPR022924">
    <property type="entry name" value="Cardiolipin_synthase"/>
</dbReference>
<keyword evidence="6 9" id="KW-1133">Transmembrane helix</keyword>
<dbReference type="Gene3D" id="3.30.870.10">
    <property type="entry name" value="Endonuclease Chain A"/>
    <property type="match status" value="2"/>
</dbReference>
<gene>
    <name evidence="11" type="primary">cls</name>
    <name evidence="11" type="ORF">GCM10022414_25680</name>
</gene>
<dbReference type="PANTHER" id="PTHR21248">
    <property type="entry name" value="CARDIOLIPIN SYNTHASE"/>
    <property type="match status" value="1"/>
</dbReference>
<keyword evidence="7 9" id="KW-0472">Membrane</keyword>
<dbReference type="EMBL" id="BAABDM010000004">
    <property type="protein sequence ID" value="GAA4099307.1"/>
    <property type="molecule type" value="Genomic_DNA"/>
</dbReference>
<feature type="transmembrane region" description="Helical" evidence="9">
    <location>
        <begin position="20"/>
        <end position="38"/>
    </location>
</feature>
<protein>
    <recommendedName>
        <fullName evidence="8">Cardiolipin synthase</fullName>
        <ecNumber evidence="8">2.7.8.-</ecNumber>
    </recommendedName>
</protein>